<evidence type="ECO:0000256" key="7">
    <source>
        <dbReference type="SAM" id="Phobius"/>
    </source>
</evidence>
<feature type="transmembrane region" description="Helical" evidence="7">
    <location>
        <begin position="381"/>
        <end position="401"/>
    </location>
</feature>
<feature type="transmembrane region" description="Helical" evidence="7">
    <location>
        <begin position="290"/>
        <end position="308"/>
    </location>
</feature>
<dbReference type="PROSITE" id="PS50850">
    <property type="entry name" value="MFS"/>
    <property type="match status" value="1"/>
</dbReference>
<sequence length="405" mass="43914">MEISEAKTGVPYWQKVIVMLCMGWIAIWIYRSALTPLFPEIQQSIGIHSNAQMGLISSCYFFGYTGMQIPAGILVDKLGRKIVLIPGFLIFAAAAFLIAKSGTLMTIYIGSFIAGLGCGSYYGSAYSLSSECIPSERRGLSTAIINSGSAVGMGIGLIGSSLLVKSVGLPWQMMMYICSITILVMVLVFARGIKSSVKSEKVEEQAVEKKKEKIKISSLFNIHMIASYLLYFGTCYSYYMIVTWLPSFLQEERGFKGLAIGFSSALVAFAAIPGALFFSRLSDKFKEKKISFILFLELAAAGMLFLVVKSPNATLLLIGLILYGLLGKLAVEPIIISFIGDSASKENYGTTFGIFNFFGMSSSVLAPAITGMISDSTGSKIMGFYIAAAILVVTAIFFLIVNKKR</sequence>
<dbReference type="OrthoDB" id="9773404at2"/>
<organism evidence="9 10">
    <name type="scientific">Pilibacter termitis</name>
    <dbReference type="NCBI Taxonomy" id="263852"/>
    <lineage>
        <taxon>Bacteria</taxon>
        <taxon>Bacillati</taxon>
        <taxon>Bacillota</taxon>
        <taxon>Bacilli</taxon>
        <taxon>Lactobacillales</taxon>
        <taxon>Enterococcaceae</taxon>
        <taxon>Pilibacter</taxon>
    </lineage>
</organism>
<keyword evidence="3" id="KW-1003">Cell membrane</keyword>
<feature type="transmembrane region" description="Helical" evidence="7">
    <location>
        <begin position="219"/>
        <end position="239"/>
    </location>
</feature>
<dbReference type="EMBL" id="FUXI01000005">
    <property type="protein sequence ID" value="SJZ52280.1"/>
    <property type="molecule type" value="Genomic_DNA"/>
</dbReference>
<name>A0A1T4LC53_9ENTE</name>
<feature type="transmembrane region" description="Helical" evidence="7">
    <location>
        <begin position="140"/>
        <end position="163"/>
    </location>
</feature>
<evidence type="ECO:0000313" key="9">
    <source>
        <dbReference type="EMBL" id="SJZ52280.1"/>
    </source>
</evidence>
<feature type="transmembrane region" description="Helical" evidence="7">
    <location>
        <begin position="12"/>
        <end position="31"/>
    </location>
</feature>
<dbReference type="InterPro" id="IPR011701">
    <property type="entry name" value="MFS"/>
</dbReference>
<evidence type="ECO:0000313" key="10">
    <source>
        <dbReference type="Proteomes" id="UP000190328"/>
    </source>
</evidence>
<evidence type="ECO:0000256" key="1">
    <source>
        <dbReference type="ARBA" id="ARBA00004651"/>
    </source>
</evidence>
<dbReference type="InterPro" id="IPR020846">
    <property type="entry name" value="MFS_dom"/>
</dbReference>
<dbReference type="RefSeq" id="WP_078806566.1">
    <property type="nucleotide sequence ID" value="NZ_FUXI01000005.1"/>
</dbReference>
<protein>
    <submittedName>
        <fullName evidence="9">Sugar phosphate permease</fullName>
    </submittedName>
</protein>
<dbReference type="PANTHER" id="PTHR43124:SF3">
    <property type="entry name" value="CHLORAMPHENICOL EFFLUX PUMP RV0191"/>
    <property type="match status" value="1"/>
</dbReference>
<dbReference type="PANTHER" id="PTHR43124">
    <property type="entry name" value="PURINE EFFLUX PUMP PBUE"/>
    <property type="match status" value="1"/>
</dbReference>
<evidence type="ECO:0000256" key="6">
    <source>
        <dbReference type="ARBA" id="ARBA00023136"/>
    </source>
</evidence>
<proteinExistence type="predicted"/>
<evidence type="ECO:0000259" key="8">
    <source>
        <dbReference type="PROSITE" id="PS50850"/>
    </source>
</evidence>
<dbReference type="STRING" id="263852.SAMN02745116_00608"/>
<feature type="transmembrane region" description="Helical" evidence="7">
    <location>
        <begin position="51"/>
        <end position="75"/>
    </location>
</feature>
<keyword evidence="5 7" id="KW-1133">Transmembrane helix</keyword>
<dbReference type="SUPFAM" id="SSF103473">
    <property type="entry name" value="MFS general substrate transporter"/>
    <property type="match status" value="1"/>
</dbReference>
<keyword evidence="10" id="KW-1185">Reference proteome</keyword>
<keyword evidence="2" id="KW-0813">Transport</keyword>
<feature type="transmembrane region" description="Helical" evidence="7">
    <location>
        <begin position="105"/>
        <end position="128"/>
    </location>
</feature>
<dbReference type="Pfam" id="PF07690">
    <property type="entry name" value="MFS_1"/>
    <property type="match status" value="1"/>
</dbReference>
<keyword evidence="4 7" id="KW-0812">Transmembrane</keyword>
<feature type="transmembrane region" description="Helical" evidence="7">
    <location>
        <begin position="169"/>
        <end position="190"/>
    </location>
</feature>
<accession>A0A1T4LC53</accession>
<gene>
    <name evidence="9" type="ORF">SAMN02745116_00608</name>
</gene>
<dbReference type="PROSITE" id="PS00217">
    <property type="entry name" value="SUGAR_TRANSPORT_2"/>
    <property type="match status" value="1"/>
</dbReference>
<evidence type="ECO:0000256" key="4">
    <source>
        <dbReference type="ARBA" id="ARBA00022692"/>
    </source>
</evidence>
<dbReference type="PROSITE" id="PS00216">
    <property type="entry name" value="SUGAR_TRANSPORT_1"/>
    <property type="match status" value="1"/>
</dbReference>
<dbReference type="GO" id="GO:0005886">
    <property type="term" value="C:plasma membrane"/>
    <property type="evidence" value="ECO:0007669"/>
    <property type="project" value="UniProtKB-SubCell"/>
</dbReference>
<dbReference type="InterPro" id="IPR050189">
    <property type="entry name" value="MFS_Efflux_Transporters"/>
</dbReference>
<reference evidence="9 10" key="1">
    <citation type="submission" date="2017-02" db="EMBL/GenBank/DDBJ databases">
        <authorList>
            <person name="Peterson S.W."/>
        </authorList>
    </citation>
    <scope>NUCLEOTIDE SEQUENCE [LARGE SCALE GENOMIC DNA]</scope>
    <source>
        <strain evidence="9 10">ATCC BAA-1030</strain>
    </source>
</reference>
<evidence type="ECO:0000256" key="5">
    <source>
        <dbReference type="ARBA" id="ARBA00022989"/>
    </source>
</evidence>
<evidence type="ECO:0000256" key="3">
    <source>
        <dbReference type="ARBA" id="ARBA00022475"/>
    </source>
</evidence>
<dbReference type="Gene3D" id="1.20.1250.20">
    <property type="entry name" value="MFS general substrate transporter like domains"/>
    <property type="match status" value="2"/>
</dbReference>
<comment type="subcellular location">
    <subcellularLocation>
        <location evidence="1">Cell membrane</location>
        <topology evidence="1">Multi-pass membrane protein</topology>
    </subcellularLocation>
</comment>
<dbReference type="InterPro" id="IPR036259">
    <property type="entry name" value="MFS_trans_sf"/>
</dbReference>
<keyword evidence="6 7" id="KW-0472">Membrane</keyword>
<feature type="transmembrane region" description="Helical" evidence="7">
    <location>
        <begin position="348"/>
        <end position="369"/>
    </location>
</feature>
<feature type="transmembrane region" description="Helical" evidence="7">
    <location>
        <begin position="314"/>
        <end position="336"/>
    </location>
</feature>
<feature type="transmembrane region" description="Helical" evidence="7">
    <location>
        <begin position="259"/>
        <end position="278"/>
    </location>
</feature>
<dbReference type="GO" id="GO:0022857">
    <property type="term" value="F:transmembrane transporter activity"/>
    <property type="evidence" value="ECO:0007669"/>
    <property type="project" value="InterPro"/>
</dbReference>
<dbReference type="Proteomes" id="UP000190328">
    <property type="component" value="Unassembled WGS sequence"/>
</dbReference>
<feature type="transmembrane region" description="Helical" evidence="7">
    <location>
        <begin position="82"/>
        <end position="99"/>
    </location>
</feature>
<dbReference type="InterPro" id="IPR005829">
    <property type="entry name" value="Sugar_transporter_CS"/>
</dbReference>
<dbReference type="AlphaFoldDB" id="A0A1T4LC53"/>
<feature type="domain" description="Major facilitator superfamily (MFS) profile" evidence="8">
    <location>
        <begin position="16"/>
        <end position="405"/>
    </location>
</feature>
<evidence type="ECO:0000256" key="2">
    <source>
        <dbReference type="ARBA" id="ARBA00022448"/>
    </source>
</evidence>